<dbReference type="PANTHER" id="PTHR42910">
    <property type="entry name" value="TRANSPORTER SCO4007-RELATED"/>
    <property type="match status" value="1"/>
</dbReference>
<dbReference type="Pfam" id="PF07690">
    <property type="entry name" value="MFS_1"/>
    <property type="match status" value="1"/>
</dbReference>
<feature type="transmembrane region" description="Helical" evidence="4">
    <location>
        <begin position="305"/>
        <end position="329"/>
    </location>
</feature>
<evidence type="ECO:0000256" key="1">
    <source>
        <dbReference type="ARBA" id="ARBA00022692"/>
    </source>
</evidence>
<name>A0A5M6CT14_9FLAO</name>
<dbReference type="PROSITE" id="PS50850">
    <property type="entry name" value="MFS"/>
    <property type="match status" value="1"/>
</dbReference>
<dbReference type="EMBL" id="VWSG01000001">
    <property type="protein sequence ID" value="KAA5538143.1"/>
    <property type="molecule type" value="Genomic_DNA"/>
</dbReference>
<feature type="transmembrane region" description="Helical" evidence="4">
    <location>
        <begin position="245"/>
        <end position="268"/>
    </location>
</feature>
<feature type="transmembrane region" description="Helical" evidence="4">
    <location>
        <begin position="79"/>
        <end position="97"/>
    </location>
</feature>
<dbReference type="InterPro" id="IPR036259">
    <property type="entry name" value="MFS_trans_sf"/>
</dbReference>
<keyword evidence="1 4" id="KW-0812">Transmembrane</keyword>
<feature type="transmembrane region" description="Helical" evidence="4">
    <location>
        <begin position="50"/>
        <end position="67"/>
    </location>
</feature>
<evidence type="ECO:0000313" key="6">
    <source>
        <dbReference type="EMBL" id="KAA5538143.1"/>
    </source>
</evidence>
<feature type="transmembrane region" description="Helical" evidence="4">
    <location>
        <begin position="12"/>
        <end position="30"/>
    </location>
</feature>
<feature type="transmembrane region" description="Helical" evidence="4">
    <location>
        <begin position="103"/>
        <end position="125"/>
    </location>
</feature>
<evidence type="ECO:0000256" key="3">
    <source>
        <dbReference type="ARBA" id="ARBA00023136"/>
    </source>
</evidence>
<feature type="transmembrane region" description="Helical" evidence="4">
    <location>
        <begin position="341"/>
        <end position="360"/>
    </location>
</feature>
<dbReference type="Proteomes" id="UP000325141">
    <property type="component" value="Unassembled WGS sequence"/>
</dbReference>
<evidence type="ECO:0000259" key="5">
    <source>
        <dbReference type="PROSITE" id="PS50850"/>
    </source>
</evidence>
<feature type="transmembrane region" description="Helical" evidence="4">
    <location>
        <begin position="166"/>
        <end position="186"/>
    </location>
</feature>
<feature type="transmembrane region" description="Helical" evidence="4">
    <location>
        <begin position="280"/>
        <end position="299"/>
    </location>
</feature>
<dbReference type="InterPro" id="IPR020846">
    <property type="entry name" value="MFS_dom"/>
</dbReference>
<dbReference type="InterPro" id="IPR011701">
    <property type="entry name" value="MFS"/>
</dbReference>
<dbReference type="AlphaFoldDB" id="A0A5M6CT14"/>
<accession>A0A5M6CT14</accession>
<dbReference type="GO" id="GO:0022857">
    <property type="term" value="F:transmembrane transporter activity"/>
    <property type="evidence" value="ECO:0007669"/>
    <property type="project" value="InterPro"/>
</dbReference>
<organism evidence="6 7">
    <name type="scientific">Paenimyroides baculatum</name>
    <dbReference type="NCBI Taxonomy" id="2608000"/>
    <lineage>
        <taxon>Bacteria</taxon>
        <taxon>Pseudomonadati</taxon>
        <taxon>Bacteroidota</taxon>
        <taxon>Flavobacteriia</taxon>
        <taxon>Flavobacteriales</taxon>
        <taxon>Flavobacteriaceae</taxon>
        <taxon>Paenimyroides</taxon>
    </lineage>
</organism>
<dbReference type="Gene3D" id="1.20.1250.20">
    <property type="entry name" value="MFS general substrate transporter like domains"/>
    <property type="match status" value="1"/>
</dbReference>
<gene>
    <name evidence="6" type="ORF">F0460_00640</name>
</gene>
<feature type="domain" description="Major facilitator superfamily (MFS) profile" evidence="5">
    <location>
        <begin position="13"/>
        <end position="392"/>
    </location>
</feature>
<protein>
    <submittedName>
        <fullName evidence="6">MFS transporter</fullName>
    </submittedName>
</protein>
<dbReference type="PANTHER" id="PTHR42910:SF1">
    <property type="entry name" value="MAJOR FACILITATOR SUPERFAMILY (MFS) PROFILE DOMAIN-CONTAINING PROTEIN"/>
    <property type="match status" value="1"/>
</dbReference>
<comment type="caution">
    <text evidence="6">The sequence shown here is derived from an EMBL/GenBank/DDBJ whole genome shotgun (WGS) entry which is preliminary data.</text>
</comment>
<feature type="transmembrane region" description="Helical" evidence="4">
    <location>
        <begin position="137"/>
        <end position="154"/>
    </location>
</feature>
<dbReference type="RefSeq" id="WP_150009386.1">
    <property type="nucleotide sequence ID" value="NZ_VWSG01000001.1"/>
</dbReference>
<evidence type="ECO:0000256" key="2">
    <source>
        <dbReference type="ARBA" id="ARBA00022989"/>
    </source>
</evidence>
<feature type="transmembrane region" description="Helical" evidence="4">
    <location>
        <begin position="219"/>
        <end position="239"/>
    </location>
</feature>
<proteinExistence type="predicted"/>
<sequence>METKEQSILTKPILWFLTISTGLIVANIYYNQPLLGLIAKDFNITESKASKIAMLTQMGYAIGLFLIIPLGDKIARKKLILFSMFLTILFLITIATVTNLMLLYAVSFALGIVSVVPQLFIPMVAELSAENSRTQNIGMVMSGLLIGILASRMISGIVGDYFGWRFMFYIAFGLMILTTVLIYLLLPQTYPHFKGSYVSLLKSVAHFAKTEPLLQLASLRGALGFGALSALFTTLVFHLEEAPFLADASVAGMFGLIGAVGAVAAALVGRFTRFVSKNTIISLSLLIILLSWTFTYFAGYTYWGLVVGFILIDFGLQSTHIMNQSVFFAINIKATNRLNTVYMVSYFVGGSLGTLLGSIAWQYYGWTGVCSIGVLFTFLALLAHILLSKKFERKFEQKKPSSLT</sequence>
<keyword evidence="2 4" id="KW-1133">Transmembrane helix</keyword>
<reference evidence="6 7" key="1">
    <citation type="submission" date="2019-09" db="EMBL/GenBank/DDBJ databases">
        <title>Genome sequence and assembly of Flavobacterium sp.</title>
        <authorList>
            <person name="Chhetri G."/>
        </authorList>
    </citation>
    <scope>NUCLEOTIDE SEQUENCE [LARGE SCALE GENOMIC DNA]</scope>
    <source>
        <strain evidence="6 7">SNL9</strain>
    </source>
</reference>
<feature type="transmembrane region" description="Helical" evidence="4">
    <location>
        <begin position="366"/>
        <end position="387"/>
    </location>
</feature>
<keyword evidence="7" id="KW-1185">Reference proteome</keyword>
<evidence type="ECO:0000256" key="4">
    <source>
        <dbReference type="SAM" id="Phobius"/>
    </source>
</evidence>
<dbReference type="CDD" id="cd17324">
    <property type="entry name" value="MFS_NepI_like"/>
    <property type="match status" value="1"/>
</dbReference>
<dbReference type="SUPFAM" id="SSF103473">
    <property type="entry name" value="MFS general substrate transporter"/>
    <property type="match status" value="1"/>
</dbReference>
<keyword evidence="3 4" id="KW-0472">Membrane</keyword>
<evidence type="ECO:0000313" key="7">
    <source>
        <dbReference type="Proteomes" id="UP000325141"/>
    </source>
</evidence>